<keyword evidence="2 6" id="KW-0808">Transferase</keyword>
<proteinExistence type="inferred from homology"/>
<dbReference type="InterPro" id="IPR029056">
    <property type="entry name" value="Ribokinase-like"/>
</dbReference>
<reference evidence="8 9" key="1">
    <citation type="submission" date="2020-10" db="EMBL/GenBank/DDBJ databases">
        <title>Genomic Encyclopedia of Type Strains, Phase IV (KMG-IV): sequencing the most valuable type-strain genomes for metagenomic binning, comparative biology and taxonomic classification.</title>
        <authorList>
            <person name="Goeker M."/>
        </authorList>
    </citation>
    <scope>NUCLEOTIDE SEQUENCE [LARGE SCALE GENOMIC DNA]</scope>
    <source>
        <strain evidence="8 9">DSM 4194</strain>
    </source>
</reference>
<evidence type="ECO:0000256" key="6">
    <source>
        <dbReference type="PIRNR" id="PIRNR000535"/>
    </source>
</evidence>
<dbReference type="Pfam" id="PF00294">
    <property type="entry name" value="PfkB"/>
    <property type="match status" value="1"/>
</dbReference>
<evidence type="ECO:0000256" key="3">
    <source>
        <dbReference type="ARBA" id="ARBA00022741"/>
    </source>
</evidence>
<gene>
    <name evidence="8" type="ORF">H4684_003846</name>
</gene>
<name>A0ABR9H9J7_9BACT</name>
<dbReference type="GO" id="GO:0003872">
    <property type="term" value="F:6-phosphofructokinase activity"/>
    <property type="evidence" value="ECO:0007669"/>
    <property type="project" value="UniProtKB-EC"/>
</dbReference>
<dbReference type="EMBL" id="JADBGG010000047">
    <property type="protein sequence ID" value="MBE1427157.1"/>
    <property type="molecule type" value="Genomic_DNA"/>
</dbReference>
<keyword evidence="5" id="KW-0067">ATP-binding</keyword>
<evidence type="ECO:0000313" key="8">
    <source>
        <dbReference type="EMBL" id="MBE1427157.1"/>
    </source>
</evidence>
<sequence>MVIREFIIMKTIVSIALNPTIDKSSSVDHVVAERKLYCKPPRFEPGGGGVNVCRAIKKLGGKSQLLYPAGGMTGKRLQELLDEDGLNHRSFPIAGMIRESLVILDESTGQQYRFGMPGPKLKENEWESFLQELAAIDPAPNYVVASGSLPQGVPTDFYAQVARIGKKRGAKTIVDVSGKALKEALDEGVFLIKPNVREFRELVGEEIKEESQIKAEAQKMVKSGRCEVLIISLGAAGALVVSEEFTEHILPPTVPIVSKVGAGDSMVAGVTLSLARGNPLRESVLFGVATGSAAVMTPGSELCRREDAERLYESMVSGS</sequence>
<keyword evidence="4" id="KW-0418">Kinase</keyword>
<dbReference type="PIRSF" id="PIRSF000535">
    <property type="entry name" value="1PFK/6PFK/LacC"/>
    <property type="match status" value="1"/>
</dbReference>
<dbReference type="PANTHER" id="PTHR46566">
    <property type="entry name" value="1-PHOSPHOFRUCTOKINASE-RELATED"/>
    <property type="match status" value="1"/>
</dbReference>
<dbReference type="PANTHER" id="PTHR46566:SF2">
    <property type="entry name" value="ATP-DEPENDENT 6-PHOSPHOFRUCTOKINASE ISOZYME 2"/>
    <property type="match status" value="1"/>
</dbReference>
<evidence type="ECO:0000313" key="9">
    <source>
        <dbReference type="Proteomes" id="UP000639010"/>
    </source>
</evidence>
<dbReference type="SUPFAM" id="SSF53613">
    <property type="entry name" value="Ribokinase-like"/>
    <property type="match status" value="1"/>
</dbReference>
<dbReference type="InterPro" id="IPR017583">
    <property type="entry name" value="Tagatose/fructose_Pkinase"/>
</dbReference>
<evidence type="ECO:0000256" key="1">
    <source>
        <dbReference type="ARBA" id="ARBA00010688"/>
    </source>
</evidence>
<accession>A0ABR9H9J7</accession>
<protein>
    <submittedName>
        <fullName evidence="8">6-phosphofructokinase 2</fullName>
        <ecNumber evidence="8">2.7.1.11</ecNumber>
    </submittedName>
</protein>
<evidence type="ECO:0000259" key="7">
    <source>
        <dbReference type="Pfam" id="PF00294"/>
    </source>
</evidence>
<feature type="domain" description="Carbohydrate kinase PfkB" evidence="7">
    <location>
        <begin position="31"/>
        <end position="303"/>
    </location>
</feature>
<dbReference type="Gene3D" id="3.40.1190.20">
    <property type="match status" value="1"/>
</dbReference>
<dbReference type="NCBIfam" id="TIGR03168">
    <property type="entry name" value="1-PFK"/>
    <property type="match status" value="1"/>
</dbReference>
<dbReference type="EC" id="2.7.1.11" evidence="8"/>
<dbReference type="CDD" id="cd01164">
    <property type="entry name" value="FruK_PfkB_like"/>
    <property type="match status" value="1"/>
</dbReference>
<keyword evidence="9" id="KW-1185">Reference proteome</keyword>
<dbReference type="Proteomes" id="UP000639010">
    <property type="component" value="Unassembled WGS sequence"/>
</dbReference>
<evidence type="ECO:0000256" key="2">
    <source>
        <dbReference type="ARBA" id="ARBA00022679"/>
    </source>
</evidence>
<evidence type="ECO:0000256" key="4">
    <source>
        <dbReference type="ARBA" id="ARBA00022777"/>
    </source>
</evidence>
<evidence type="ECO:0000256" key="5">
    <source>
        <dbReference type="ARBA" id="ARBA00022840"/>
    </source>
</evidence>
<dbReference type="InterPro" id="IPR011611">
    <property type="entry name" value="PfkB_dom"/>
</dbReference>
<organism evidence="8 9">
    <name type="scientific">Desulfomicrobium macestii</name>
    <dbReference type="NCBI Taxonomy" id="90731"/>
    <lineage>
        <taxon>Bacteria</taxon>
        <taxon>Pseudomonadati</taxon>
        <taxon>Thermodesulfobacteriota</taxon>
        <taxon>Desulfovibrionia</taxon>
        <taxon>Desulfovibrionales</taxon>
        <taxon>Desulfomicrobiaceae</taxon>
        <taxon>Desulfomicrobium</taxon>
    </lineage>
</organism>
<keyword evidence="3" id="KW-0547">Nucleotide-binding</keyword>
<comment type="similarity">
    <text evidence="1">Belongs to the carbohydrate kinase PfkB family.</text>
</comment>
<comment type="caution">
    <text evidence="8">The sequence shown here is derived from an EMBL/GenBank/DDBJ whole genome shotgun (WGS) entry which is preliminary data.</text>
</comment>